<evidence type="ECO:0000313" key="4">
    <source>
        <dbReference type="Proteomes" id="UP000246121"/>
    </source>
</evidence>
<proteinExistence type="predicted"/>
<keyword evidence="2" id="KW-0732">Signal</keyword>
<evidence type="ECO:0000256" key="2">
    <source>
        <dbReference type="SAM" id="SignalP"/>
    </source>
</evidence>
<feature type="compositionally biased region" description="Basic and acidic residues" evidence="1">
    <location>
        <begin position="150"/>
        <end position="165"/>
    </location>
</feature>
<dbReference type="VEuPathDB" id="TriTrypDB:TCDM_13965"/>
<organism evidence="3 4">
    <name type="scientific">Trypanosoma cruzi</name>
    <dbReference type="NCBI Taxonomy" id="5693"/>
    <lineage>
        <taxon>Eukaryota</taxon>
        <taxon>Discoba</taxon>
        <taxon>Euglenozoa</taxon>
        <taxon>Kinetoplastea</taxon>
        <taxon>Metakinetoplastina</taxon>
        <taxon>Trypanosomatida</taxon>
        <taxon>Trypanosomatidae</taxon>
        <taxon>Trypanosoma</taxon>
        <taxon>Schizotrypanum</taxon>
    </lineage>
</organism>
<reference evidence="3 4" key="1">
    <citation type="journal article" date="2018" name="Microb. Genom.">
        <title>Expanding an expanded genome: long-read sequencing of Trypanosoma cruzi.</title>
        <authorList>
            <person name="Berna L."/>
            <person name="Rodriguez M."/>
            <person name="Chiribao M.L."/>
            <person name="Parodi-Talice A."/>
            <person name="Pita S."/>
            <person name="Rijo G."/>
            <person name="Alvarez-Valin F."/>
            <person name="Robello C."/>
        </authorList>
    </citation>
    <scope>NUCLEOTIDE SEQUENCE [LARGE SCALE GENOMIC DNA]</scope>
    <source>
        <strain evidence="3 4">Dm28c</strain>
    </source>
</reference>
<feature type="chain" id="PRO_5015962870" evidence="2">
    <location>
        <begin position="28"/>
        <end position="217"/>
    </location>
</feature>
<gene>
    <name evidence="3" type="ORF">C4B63_14g119</name>
</gene>
<sequence>MAMMMTGRVLLVCALCVLWCVVGGVYANKVVEVPAGAIASNRTDEENLILNWYFLVREECANESTTGGKLNVTAERICIHKVMKGVCDAFYDKTSGVTHDRDVEFICTYYATIPEEPVEPPTPQEPQPHSAVSNTPINEGMPKNAPESDAAGKGEGKEDENEHGNTKQKAVETAAVKSITKTTDSDSDSTTAVSHTTSPLLLLLVVACAAAAAVVAA</sequence>
<dbReference type="VEuPathDB" id="TriTrypDB:TcBrA4_0170690"/>
<dbReference type="VEuPathDB" id="TriTrypDB:C4B63_14g119"/>
<feature type="signal peptide" evidence="2">
    <location>
        <begin position="1"/>
        <end position="27"/>
    </location>
</feature>
<comment type="caution">
    <text evidence="3">The sequence shown here is derived from an EMBL/GenBank/DDBJ whole genome shotgun (WGS) entry which is preliminary data.</text>
</comment>
<feature type="region of interest" description="Disordered" evidence="1">
    <location>
        <begin position="116"/>
        <end position="193"/>
    </location>
</feature>
<dbReference type="AlphaFoldDB" id="A0A2V2VMW1"/>
<dbReference type="Proteomes" id="UP000246121">
    <property type="component" value="Unassembled WGS sequence"/>
</dbReference>
<evidence type="ECO:0000256" key="1">
    <source>
        <dbReference type="SAM" id="MobiDB-lite"/>
    </source>
</evidence>
<dbReference type="VEuPathDB" id="TriTrypDB:BCY84_03456"/>
<protein>
    <submittedName>
        <fullName evidence="3">Mucin-associated surface protein (MASP)</fullName>
    </submittedName>
</protein>
<feature type="compositionally biased region" description="Low complexity" evidence="1">
    <location>
        <begin position="178"/>
        <end position="193"/>
    </location>
</feature>
<dbReference type="VEuPathDB" id="TriTrypDB:TcCLB.510359.380"/>
<evidence type="ECO:0000313" key="3">
    <source>
        <dbReference type="EMBL" id="PWU97777.1"/>
    </source>
</evidence>
<dbReference type="EMBL" id="PRFA01000014">
    <property type="protein sequence ID" value="PWU97777.1"/>
    <property type="molecule type" value="Genomic_DNA"/>
</dbReference>
<dbReference type="VEuPathDB" id="TriTrypDB:TCSYLVIO_007778"/>
<name>A0A2V2VMW1_TRYCR</name>
<accession>A0A2V2VMW1</accession>
<dbReference type="VEuPathDB" id="TriTrypDB:C3747_3g110"/>